<accession>A0A897MYX4</accession>
<sequence>MITSSRYDPSTDGCPVNFVIGLVAVHRHVDPIDVPELSYYIDADLINDFLRDPPEHGHLQFEWEEVTIVLNADRHVDAISSVSTDSESPAMLKQ</sequence>
<dbReference type="AlphaFoldDB" id="A0A897MYX4"/>
<evidence type="ECO:0000259" key="1">
    <source>
        <dbReference type="Pfam" id="PF18545"/>
    </source>
</evidence>
<evidence type="ECO:0000313" key="3">
    <source>
        <dbReference type="Proteomes" id="UP000663586"/>
    </source>
</evidence>
<name>A0A897MYX4_9EURY</name>
<dbReference type="GeneID" id="94824386"/>
<dbReference type="KEGG" id="hara:AArcS_2890"/>
<gene>
    <name evidence="2" type="ORF">AArcS_2890</name>
</gene>
<organism evidence="2 3">
    <name type="scientific">Natranaeroarchaeum sulfidigenes</name>
    <dbReference type="NCBI Taxonomy" id="2784880"/>
    <lineage>
        <taxon>Archaea</taxon>
        <taxon>Methanobacteriati</taxon>
        <taxon>Methanobacteriota</taxon>
        <taxon>Stenosarchaea group</taxon>
        <taxon>Halobacteria</taxon>
        <taxon>Halobacteriales</taxon>
        <taxon>Natronoarchaeaceae</taxon>
        <taxon>Natranaeroarchaeum</taxon>
    </lineage>
</organism>
<dbReference type="RefSeq" id="WP_375139621.1">
    <property type="nucleotide sequence ID" value="NZ_CP064786.1"/>
</dbReference>
<dbReference type="InterPro" id="IPR040624">
    <property type="entry name" value="HalOD1"/>
</dbReference>
<proteinExistence type="predicted"/>
<dbReference type="EMBL" id="CP064786">
    <property type="protein sequence ID" value="QSG04079.1"/>
    <property type="molecule type" value="Genomic_DNA"/>
</dbReference>
<dbReference type="Proteomes" id="UP000663586">
    <property type="component" value="Chromosome"/>
</dbReference>
<protein>
    <recommendedName>
        <fullName evidence="1">Halobacterial output domain-containing protein</fullName>
    </recommendedName>
</protein>
<keyword evidence="3" id="KW-1185">Reference proteome</keyword>
<evidence type="ECO:0000313" key="2">
    <source>
        <dbReference type="EMBL" id="QSG04079.1"/>
    </source>
</evidence>
<dbReference type="Pfam" id="PF18545">
    <property type="entry name" value="HalOD1"/>
    <property type="match status" value="1"/>
</dbReference>
<feature type="domain" description="Halobacterial output" evidence="1">
    <location>
        <begin position="19"/>
        <end position="76"/>
    </location>
</feature>
<reference evidence="2" key="1">
    <citation type="submission" date="2020-11" db="EMBL/GenBank/DDBJ databases">
        <title>Carbohydrate-dependent, anaerobic sulfur respiration: A novel catabolism in halophilic archaea.</title>
        <authorList>
            <person name="Sorokin D.Y."/>
            <person name="Messina E."/>
            <person name="Smedile F."/>
            <person name="La Cono V."/>
            <person name="Hallsworth J.E."/>
            <person name="Yakimov M.M."/>
        </authorList>
    </citation>
    <scope>NUCLEOTIDE SEQUENCE</scope>
    <source>
        <strain evidence="2">AArc-S</strain>
    </source>
</reference>